<dbReference type="AlphaFoldDB" id="A0A2A4B6B4"/>
<dbReference type="EMBL" id="NWMW01000001">
    <property type="protein sequence ID" value="PCD03329.1"/>
    <property type="molecule type" value="Genomic_DNA"/>
</dbReference>
<protein>
    <recommendedName>
        <fullName evidence="2">DUF2059 domain-containing protein</fullName>
    </recommendedName>
</protein>
<evidence type="ECO:0000313" key="3">
    <source>
        <dbReference type="EMBL" id="PCD03329.1"/>
    </source>
</evidence>
<evidence type="ECO:0000256" key="1">
    <source>
        <dbReference type="SAM" id="MobiDB-lite"/>
    </source>
</evidence>
<gene>
    <name evidence="3" type="ORF">COC42_02700</name>
</gene>
<proteinExistence type="predicted"/>
<feature type="domain" description="DUF2059" evidence="2">
    <location>
        <begin position="129"/>
        <end position="166"/>
    </location>
</feature>
<evidence type="ECO:0000259" key="2">
    <source>
        <dbReference type="Pfam" id="PF09832"/>
    </source>
</evidence>
<dbReference type="InterPro" id="IPR018637">
    <property type="entry name" value="DUF2059"/>
</dbReference>
<dbReference type="Proteomes" id="UP000218366">
    <property type="component" value="Unassembled WGS sequence"/>
</dbReference>
<evidence type="ECO:0000313" key="4">
    <source>
        <dbReference type="Proteomes" id="UP000218366"/>
    </source>
</evidence>
<name>A0A2A4B6B4_9SPHN</name>
<keyword evidence="4" id="KW-1185">Reference proteome</keyword>
<organism evidence="3 4">
    <name type="scientific">Sphingomonas spermidinifaciens</name>
    <dbReference type="NCBI Taxonomy" id="1141889"/>
    <lineage>
        <taxon>Bacteria</taxon>
        <taxon>Pseudomonadati</taxon>
        <taxon>Pseudomonadota</taxon>
        <taxon>Alphaproteobacteria</taxon>
        <taxon>Sphingomonadales</taxon>
        <taxon>Sphingomonadaceae</taxon>
        <taxon>Sphingomonas</taxon>
    </lineage>
</organism>
<comment type="caution">
    <text evidence="3">The sequence shown here is derived from an EMBL/GenBank/DDBJ whole genome shotgun (WGS) entry which is preliminary data.</text>
</comment>
<accession>A0A2A4B6B4</accession>
<reference evidence="3 4" key="1">
    <citation type="submission" date="2017-09" db="EMBL/GenBank/DDBJ databases">
        <title>Sphingomonas spermidinifaciens 9NM-10, whole genome shotgun sequence.</title>
        <authorList>
            <person name="Feng G."/>
            <person name="Zhu H."/>
        </authorList>
    </citation>
    <scope>NUCLEOTIDE SEQUENCE [LARGE SCALE GENOMIC DNA]</scope>
    <source>
        <strain evidence="3 4">9NM-10</strain>
    </source>
</reference>
<sequence>MGDPRRPRRQRPDARLAAGEGEGGEGGGMIALALLLALGAPQQVPAGRVLPAAVEPDRTAAALELVRLIYSERLMRLQAEIMLNGVLPSALAADPEVRALEAKYPGFTERMIGIGRAEMLPTVVARLPDLHARLSPIYARSYSVAELERIAAFYRSEAGQRMLEAGTQNADLGEFAREAMSTGGAAQLSDSQISAIREAALDRTLAGMPEADLDAFVAMTQSVGAERFDRVAAEASAVQNFWSREPNPALDAIIQTRAAELVAEYEARERGKPAVP</sequence>
<feature type="region of interest" description="Disordered" evidence="1">
    <location>
        <begin position="1"/>
        <end position="23"/>
    </location>
</feature>
<dbReference type="Pfam" id="PF09832">
    <property type="entry name" value="DUF2059"/>
    <property type="match status" value="1"/>
</dbReference>